<evidence type="ECO:0000313" key="2">
    <source>
        <dbReference type="EMBL" id="RNA03513.1"/>
    </source>
</evidence>
<name>A0A3M7PWW9_BRAPC</name>
<evidence type="ECO:0000256" key="1">
    <source>
        <dbReference type="SAM" id="SignalP"/>
    </source>
</evidence>
<reference evidence="2 3" key="1">
    <citation type="journal article" date="2018" name="Sci. Rep.">
        <title>Genomic signatures of local adaptation to the degree of environmental predictability in rotifers.</title>
        <authorList>
            <person name="Franch-Gras L."/>
            <person name="Hahn C."/>
            <person name="Garcia-Roger E.M."/>
            <person name="Carmona M.J."/>
            <person name="Serra M."/>
            <person name="Gomez A."/>
        </authorList>
    </citation>
    <scope>NUCLEOTIDE SEQUENCE [LARGE SCALE GENOMIC DNA]</scope>
    <source>
        <strain evidence="2">HYR1</strain>
    </source>
</reference>
<evidence type="ECO:0000313" key="3">
    <source>
        <dbReference type="Proteomes" id="UP000276133"/>
    </source>
</evidence>
<comment type="caution">
    <text evidence="2">The sequence shown here is derived from an EMBL/GenBank/DDBJ whole genome shotgun (WGS) entry which is preliminary data.</text>
</comment>
<keyword evidence="1" id="KW-0732">Signal</keyword>
<keyword evidence="3" id="KW-1185">Reference proteome</keyword>
<feature type="chain" id="PRO_5018050965" evidence="1">
    <location>
        <begin position="21"/>
        <end position="178"/>
    </location>
</feature>
<accession>A0A3M7PWW9</accession>
<dbReference type="AlphaFoldDB" id="A0A3M7PWW9"/>
<organism evidence="2 3">
    <name type="scientific">Brachionus plicatilis</name>
    <name type="common">Marine rotifer</name>
    <name type="synonym">Brachionus muelleri</name>
    <dbReference type="NCBI Taxonomy" id="10195"/>
    <lineage>
        <taxon>Eukaryota</taxon>
        <taxon>Metazoa</taxon>
        <taxon>Spiralia</taxon>
        <taxon>Gnathifera</taxon>
        <taxon>Rotifera</taxon>
        <taxon>Eurotatoria</taxon>
        <taxon>Monogononta</taxon>
        <taxon>Pseudotrocha</taxon>
        <taxon>Ploima</taxon>
        <taxon>Brachionidae</taxon>
        <taxon>Brachionus</taxon>
    </lineage>
</organism>
<sequence length="178" mass="19727">MIKELICLAFVTLFCQQVAASKHFDSMSLINSLKRLSAKRTDGLCNSQEDCPFDFFCKNGDCVAKRSEGDSCLSSSSDECMCGKCILDPSTWSKICFSNSYCQDGGSTLFNNCEFSSDCPDGYFCDSLNGKLREECVVVIRCANVVNVSKFCTKLDQINHRLVLMCVHPAKIPDLSKN</sequence>
<dbReference type="Proteomes" id="UP000276133">
    <property type="component" value="Unassembled WGS sequence"/>
</dbReference>
<gene>
    <name evidence="2" type="ORF">BpHYR1_041711</name>
</gene>
<protein>
    <submittedName>
        <fullName evidence="2">Uncharacterized protein</fullName>
    </submittedName>
</protein>
<dbReference type="OrthoDB" id="10465706at2759"/>
<feature type="signal peptide" evidence="1">
    <location>
        <begin position="1"/>
        <end position="20"/>
    </location>
</feature>
<dbReference type="EMBL" id="REGN01008463">
    <property type="protein sequence ID" value="RNA03513.1"/>
    <property type="molecule type" value="Genomic_DNA"/>
</dbReference>
<proteinExistence type="predicted"/>